<evidence type="ECO:0000259" key="2">
    <source>
        <dbReference type="PROSITE" id="PS50125"/>
    </source>
</evidence>
<dbReference type="SUPFAM" id="SSF49879">
    <property type="entry name" value="SMAD/FHA domain"/>
    <property type="match status" value="1"/>
</dbReference>
<dbReference type="GO" id="GO:0035556">
    <property type="term" value="P:intracellular signal transduction"/>
    <property type="evidence" value="ECO:0007669"/>
    <property type="project" value="InterPro"/>
</dbReference>
<dbReference type="AlphaFoldDB" id="A0A1S7LJQ7"/>
<dbReference type="GO" id="GO:0006171">
    <property type="term" value="P:cAMP biosynthetic process"/>
    <property type="evidence" value="ECO:0007669"/>
    <property type="project" value="TreeGrafter"/>
</dbReference>
<dbReference type="InterPro" id="IPR029787">
    <property type="entry name" value="Nucleotide_cyclase"/>
</dbReference>
<dbReference type="InterPro" id="IPR008984">
    <property type="entry name" value="SMAD_FHA_dom_sf"/>
</dbReference>
<dbReference type="SMART" id="SM00044">
    <property type="entry name" value="CYCc"/>
    <property type="match status" value="1"/>
</dbReference>
<accession>A0A1S7LJQ7</accession>
<dbReference type="InterPro" id="IPR050697">
    <property type="entry name" value="Adenylyl/Guanylyl_Cyclase_3/4"/>
</dbReference>
<dbReference type="CDD" id="cd00060">
    <property type="entry name" value="FHA"/>
    <property type="match status" value="1"/>
</dbReference>
<dbReference type="InterPro" id="IPR001054">
    <property type="entry name" value="A/G_cyclase"/>
</dbReference>
<evidence type="ECO:0000259" key="1">
    <source>
        <dbReference type="PROSITE" id="PS50006"/>
    </source>
</evidence>
<dbReference type="PANTHER" id="PTHR43081:SF19">
    <property type="entry name" value="PH-SENSITIVE ADENYLATE CYCLASE RV1264"/>
    <property type="match status" value="1"/>
</dbReference>
<evidence type="ECO:0000313" key="3">
    <source>
        <dbReference type="EMBL" id="CRH07070.1"/>
    </source>
</evidence>
<dbReference type="CDD" id="cd07302">
    <property type="entry name" value="CHD"/>
    <property type="match status" value="1"/>
</dbReference>
<feature type="domain" description="Guanylate cyclase" evidence="2">
    <location>
        <begin position="8"/>
        <end position="125"/>
    </location>
</feature>
<feature type="domain" description="FHA" evidence="1">
    <location>
        <begin position="216"/>
        <end position="264"/>
    </location>
</feature>
<proteinExistence type="predicted"/>
<name>A0A1S7LJQ7_MAGMO</name>
<dbReference type="PROSITE" id="PS50006">
    <property type="entry name" value="FHA_DOMAIN"/>
    <property type="match status" value="1"/>
</dbReference>
<dbReference type="Pfam" id="PF00498">
    <property type="entry name" value="FHA"/>
    <property type="match status" value="1"/>
</dbReference>
<dbReference type="GO" id="GO:0004016">
    <property type="term" value="F:adenylate cyclase activity"/>
    <property type="evidence" value="ECO:0007669"/>
    <property type="project" value="UniProtKB-ARBA"/>
</dbReference>
<dbReference type="Gene3D" id="3.30.70.1230">
    <property type="entry name" value="Nucleotide cyclase"/>
    <property type="match status" value="1"/>
</dbReference>
<dbReference type="EMBL" id="LO017727">
    <property type="protein sequence ID" value="CRH07070.1"/>
    <property type="molecule type" value="Genomic_DNA"/>
</dbReference>
<dbReference type="InterPro" id="IPR000253">
    <property type="entry name" value="FHA_dom"/>
</dbReference>
<protein>
    <submittedName>
        <fullName evidence="3">Putative Adenylate/guanylate cyclase</fullName>
    </submittedName>
</protein>
<dbReference type="PROSITE" id="PS50125">
    <property type="entry name" value="GUANYLATE_CYCLASE_2"/>
    <property type="match status" value="1"/>
</dbReference>
<dbReference type="Gene3D" id="2.60.200.20">
    <property type="match status" value="1"/>
</dbReference>
<reference evidence="3" key="1">
    <citation type="submission" date="2015-04" db="EMBL/GenBank/DDBJ databases">
        <authorList>
            <person name="Syromyatnikov M.Y."/>
            <person name="Popov V.N."/>
        </authorList>
    </citation>
    <scope>NUCLEOTIDE SEQUENCE</scope>
    <source>
        <strain evidence="3">MO-1</strain>
    </source>
</reference>
<dbReference type="SUPFAM" id="SSF55073">
    <property type="entry name" value="Nucleotide cyclase"/>
    <property type="match status" value="1"/>
</dbReference>
<sequence length="303" mass="32791">MREQVRLAIMFADIAGSTRLYELLGDTKAREVTSRCIALLTNITQANEGHVVKTIGDEVMCTFPSADTAAEAAVQMQEEVSSGADTLGTALQIRVGFHFGDVILEGDETKVDVFGDAVNTAARMAGQAKADQIMTTGETLSQIDEELAENARLVITTTVKGKAQPLEIYELTWGEEDDLTVMGGMPAPAAGAAQKKLQLTMRHGDKELKLGPNMGITLGRGKKTDMMVPDGMASRLHCKVEFRRDRFVVIDQSTNGTYVTSLTGESHYVHMDEHQITGKGVIGLGQKQELGSELGVVFELEEI</sequence>
<gene>
    <name evidence="3" type="ORF">MAGMO_2924</name>
</gene>
<dbReference type="PANTHER" id="PTHR43081">
    <property type="entry name" value="ADENYLATE CYCLASE, TERMINAL-DIFFERENTIATION SPECIFIC-RELATED"/>
    <property type="match status" value="1"/>
</dbReference>
<dbReference type="Pfam" id="PF00211">
    <property type="entry name" value="Guanylate_cyc"/>
    <property type="match status" value="1"/>
</dbReference>
<organism evidence="3">
    <name type="scientific">Magnetococcus massalia (strain MO-1)</name>
    <dbReference type="NCBI Taxonomy" id="451514"/>
    <lineage>
        <taxon>Bacteria</taxon>
        <taxon>Pseudomonadati</taxon>
        <taxon>Pseudomonadota</taxon>
        <taxon>Magnetococcia</taxon>
        <taxon>Magnetococcales</taxon>
        <taxon>Magnetococcaceae</taxon>
        <taxon>Magnetococcus</taxon>
    </lineage>
</organism>